<dbReference type="Proteomes" id="UP001168821">
    <property type="component" value="Unassembled WGS sequence"/>
</dbReference>
<keyword evidence="8 10" id="KW-0675">Receptor</keyword>
<reference evidence="11" key="1">
    <citation type="journal article" date="2023" name="G3 (Bethesda)">
        <title>Whole genome assemblies of Zophobas morio and Tenebrio molitor.</title>
        <authorList>
            <person name="Kaur S."/>
            <person name="Stinson S.A."/>
            <person name="diCenzo G.C."/>
        </authorList>
    </citation>
    <scope>NUCLEOTIDE SEQUENCE</scope>
    <source>
        <strain evidence="11">QUZm001</strain>
    </source>
</reference>
<keyword evidence="5 10" id="KW-0552">Olfaction</keyword>
<dbReference type="GO" id="GO:0005886">
    <property type="term" value="C:plasma membrane"/>
    <property type="evidence" value="ECO:0007669"/>
    <property type="project" value="UniProtKB-SubCell"/>
</dbReference>
<feature type="transmembrane region" description="Helical" evidence="10">
    <location>
        <begin position="162"/>
        <end position="180"/>
    </location>
</feature>
<organism evidence="11 12">
    <name type="scientific">Zophobas morio</name>
    <dbReference type="NCBI Taxonomy" id="2755281"/>
    <lineage>
        <taxon>Eukaryota</taxon>
        <taxon>Metazoa</taxon>
        <taxon>Ecdysozoa</taxon>
        <taxon>Arthropoda</taxon>
        <taxon>Hexapoda</taxon>
        <taxon>Insecta</taxon>
        <taxon>Pterygota</taxon>
        <taxon>Neoptera</taxon>
        <taxon>Endopterygota</taxon>
        <taxon>Coleoptera</taxon>
        <taxon>Polyphaga</taxon>
        <taxon>Cucujiformia</taxon>
        <taxon>Tenebrionidae</taxon>
        <taxon>Zophobas</taxon>
    </lineage>
</organism>
<evidence type="ECO:0000256" key="8">
    <source>
        <dbReference type="ARBA" id="ARBA00023170"/>
    </source>
</evidence>
<keyword evidence="3 10" id="KW-0716">Sensory transduction</keyword>
<dbReference type="PANTHER" id="PTHR21137:SF35">
    <property type="entry name" value="ODORANT RECEPTOR 19A-RELATED"/>
    <property type="match status" value="1"/>
</dbReference>
<dbReference type="Pfam" id="PF02949">
    <property type="entry name" value="7tm_6"/>
    <property type="match status" value="1"/>
</dbReference>
<dbReference type="AlphaFoldDB" id="A0AA38HSD6"/>
<comment type="caution">
    <text evidence="11">The sequence shown here is derived from an EMBL/GenBank/DDBJ whole genome shotgun (WGS) entry which is preliminary data.</text>
</comment>
<keyword evidence="6 10" id="KW-1133">Transmembrane helix</keyword>
<keyword evidence="2" id="KW-1003">Cell membrane</keyword>
<comment type="subcellular location">
    <subcellularLocation>
        <location evidence="1 10">Cell membrane</location>
        <topology evidence="1 10">Multi-pass membrane protein</topology>
    </subcellularLocation>
</comment>
<evidence type="ECO:0000313" key="12">
    <source>
        <dbReference type="Proteomes" id="UP001168821"/>
    </source>
</evidence>
<feature type="transmembrane region" description="Helical" evidence="10">
    <location>
        <begin position="249"/>
        <end position="275"/>
    </location>
</feature>
<feature type="transmembrane region" description="Helical" evidence="10">
    <location>
        <begin position="30"/>
        <end position="51"/>
    </location>
</feature>
<gene>
    <name evidence="11" type="ORF">Zmor_025690</name>
</gene>
<evidence type="ECO:0000256" key="6">
    <source>
        <dbReference type="ARBA" id="ARBA00022989"/>
    </source>
</evidence>
<keyword evidence="12" id="KW-1185">Reference proteome</keyword>
<comment type="similarity">
    <text evidence="10">Belongs to the insect chemoreceptor superfamily. Heteromeric odorant receptor channel (TC 1.A.69) family.</text>
</comment>
<proteinExistence type="inferred from homology"/>
<evidence type="ECO:0000256" key="5">
    <source>
        <dbReference type="ARBA" id="ARBA00022725"/>
    </source>
</evidence>
<protein>
    <recommendedName>
        <fullName evidence="10">Odorant receptor</fullName>
    </recommendedName>
</protein>
<evidence type="ECO:0000256" key="3">
    <source>
        <dbReference type="ARBA" id="ARBA00022606"/>
    </source>
</evidence>
<sequence>MTNIIDQSFDIIIPIFKFFGLLPTKNRPKILILTLFLSKVLLTVGVFVNLVSRKSSDFTAMTQLAMFLPSVLSSCFRDVPFLTDGHRMQKCINFFGRADFVPKSIQEKKIVDNCVQTCRRHVRIYLISIVAGETCWNLFPLFEKKHKLSLDIWLPYDTTEPGVFYLTYFYVCAVCIYMGLAGEMLEPLIGGLAYHITCQLKILKLNLANLTEFLDDYSLTKFEEVCATLKQSITHHNNILTFVSEFENCFSFCIFCKIAANVFALCFCGLGITMVPLGNKYFLLYVSSYLIFVLQILFYCHYGTLLLEENEGLTNEIYNSYWYQCDPKTKKVLLIIMERSKKPIMLTAGKIVELRYSTFTSVIKTSYSLIAVMKSF</sequence>
<keyword evidence="4 10" id="KW-0812">Transmembrane</keyword>
<dbReference type="GO" id="GO:0005549">
    <property type="term" value="F:odorant binding"/>
    <property type="evidence" value="ECO:0007669"/>
    <property type="project" value="InterPro"/>
</dbReference>
<dbReference type="PANTHER" id="PTHR21137">
    <property type="entry name" value="ODORANT RECEPTOR"/>
    <property type="match status" value="1"/>
</dbReference>
<accession>A0AA38HSD6</accession>
<feature type="transmembrane region" description="Helical" evidence="10">
    <location>
        <begin position="281"/>
        <end position="300"/>
    </location>
</feature>
<evidence type="ECO:0000256" key="2">
    <source>
        <dbReference type="ARBA" id="ARBA00022475"/>
    </source>
</evidence>
<evidence type="ECO:0000256" key="7">
    <source>
        <dbReference type="ARBA" id="ARBA00023136"/>
    </source>
</evidence>
<comment type="caution">
    <text evidence="10">Lacks conserved residue(s) required for the propagation of feature annotation.</text>
</comment>
<evidence type="ECO:0000256" key="9">
    <source>
        <dbReference type="ARBA" id="ARBA00023224"/>
    </source>
</evidence>
<evidence type="ECO:0000313" key="11">
    <source>
        <dbReference type="EMBL" id="KAJ3642945.1"/>
    </source>
</evidence>
<keyword evidence="7 10" id="KW-0472">Membrane</keyword>
<dbReference type="GO" id="GO:0004984">
    <property type="term" value="F:olfactory receptor activity"/>
    <property type="evidence" value="ECO:0007669"/>
    <property type="project" value="InterPro"/>
</dbReference>
<dbReference type="GO" id="GO:0007165">
    <property type="term" value="P:signal transduction"/>
    <property type="evidence" value="ECO:0007669"/>
    <property type="project" value="UniProtKB-KW"/>
</dbReference>
<name>A0AA38HSD6_9CUCU</name>
<feature type="transmembrane region" description="Helical" evidence="10">
    <location>
        <begin position="124"/>
        <end position="142"/>
    </location>
</feature>
<evidence type="ECO:0000256" key="10">
    <source>
        <dbReference type="RuleBase" id="RU351113"/>
    </source>
</evidence>
<dbReference type="EMBL" id="JALNTZ010000008">
    <property type="protein sequence ID" value="KAJ3642945.1"/>
    <property type="molecule type" value="Genomic_DNA"/>
</dbReference>
<keyword evidence="9 10" id="KW-0807">Transducer</keyword>
<dbReference type="InterPro" id="IPR004117">
    <property type="entry name" value="7tm6_olfct_rcpt"/>
</dbReference>
<evidence type="ECO:0000256" key="4">
    <source>
        <dbReference type="ARBA" id="ARBA00022692"/>
    </source>
</evidence>
<evidence type="ECO:0000256" key="1">
    <source>
        <dbReference type="ARBA" id="ARBA00004651"/>
    </source>
</evidence>